<dbReference type="EMBL" id="JAHLJV010000001">
    <property type="protein sequence ID" value="KAK1599995.1"/>
    <property type="molecule type" value="Genomic_DNA"/>
</dbReference>
<feature type="compositionally biased region" description="Low complexity" evidence="1">
    <location>
        <begin position="243"/>
        <end position="255"/>
    </location>
</feature>
<gene>
    <name evidence="2" type="ORF">LY79DRAFT_3576</name>
</gene>
<sequence length="255" mass="28180">MDRPGVGASRRESTYHYAPLANATLFGRQIIPSQCLGQQEWARHGRSVSGGMHRNSAGTFIAARGVCMSMSMSMGMGMGMGIGRMPIEDATLHISLVERRYRTALLRSLGLPSQGTLGRRFCGLPWLACLSFKSGVAGLPQLGLRSRSMSMTSFWRGCHPEEHERHRIETEKDIHSRLKEIMFRASVHDTHDGGLPTCPLRMRCLRALSCSLLFVRDLREFVRCILTQGKAHVGSQPETVDGSPSPTSSTSVTRH</sequence>
<dbReference type="RefSeq" id="XP_060420491.1">
    <property type="nucleotide sequence ID" value="XM_060552701.1"/>
</dbReference>
<dbReference type="Proteomes" id="UP001230504">
    <property type="component" value="Unassembled WGS sequence"/>
</dbReference>
<proteinExistence type="predicted"/>
<evidence type="ECO:0000313" key="2">
    <source>
        <dbReference type="EMBL" id="KAK1599995.1"/>
    </source>
</evidence>
<comment type="caution">
    <text evidence="2">The sequence shown here is derived from an EMBL/GenBank/DDBJ whole genome shotgun (WGS) entry which is preliminary data.</text>
</comment>
<evidence type="ECO:0000256" key="1">
    <source>
        <dbReference type="SAM" id="MobiDB-lite"/>
    </source>
</evidence>
<feature type="region of interest" description="Disordered" evidence="1">
    <location>
        <begin position="233"/>
        <end position="255"/>
    </location>
</feature>
<name>A0AAD8QCU4_9PEZI</name>
<dbReference type="GeneID" id="85436941"/>
<reference evidence="2" key="1">
    <citation type="submission" date="2021-06" db="EMBL/GenBank/DDBJ databases">
        <title>Comparative genomics, transcriptomics and evolutionary studies reveal genomic signatures of adaptation to plant cell wall in hemibiotrophic fungi.</title>
        <authorList>
            <consortium name="DOE Joint Genome Institute"/>
            <person name="Baroncelli R."/>
            <person name="Diaz J.F."/>
            <person name="Benocci T."/>
            <person name="Peng M."/>
            <person name="Battaglia E."/>
            <person name="Haridas S."/>
            <person name="Andreopoulos W."/>
            <person name="Labutti K."/>
            <person name="Pangilinan J."/>
            <person name="Floch G.L."/>
            <person name="Makela M.R."/>
            <person name="Henrissat B."/>
            <person name="Grigoriev I.V."/>
            <person name="Crouch J.A."/>
            <person name="De Vries R.P."/>
            <person name="Sukno S.A."/>
            <person name="Thon M.R."/>
        </authorList>
    </citation>
    <scope>NUCLEOTIDE SEQUENCE</scope>
    <source>
        <strain evidence="2">CBS 125086</strain>
    </source>
</reference>
<organism evidence="2 3">
    <name type="scientific">Colletotrichum navitas</name>
    <dbReference type="NCBI Taxonomy" id="681940"/>
    <lineage>
        <taxon>Eukaryota</taxon>
        <taxon>Fungi</taxon>
        <taxon>Dikarya</taxon>
        <taxon>Ascomycota</taxon>
        <taxon>Pezizomycotina</taxon>
        <taxon>Sordariomycetes</taxon>
        <taxon>Hypocreomycetidae</taxon>
        <taxon>Glomerellales</taxon>
        <taxon>Glomerellaceae</taxon>
        <taxon>Colletotrichum</taxon>
        <taxon>Colletotrichum graminicola species complex</taxon>
    </lineage>
</organism>
<evidence type="ECO:0000313" key="3">
    <source>
        <dbReference type="Proteomes" id="UP001230504"/>
    </source>
</evidence>
<protein>
    <submittedName>
        <fullName evidence="2">Uncharacterized protein</fullName>
    </submittedName>
</protein>
<keyword evidence="3" id="KW-1185">Reference proteome</keyword>
<accession>A0AAD8QCU4</accession>
<dbReference type="AlphaFoldDB" id="A0AAD8QCU4"/>